<dbReference type="GO" id="GO:0006633">
    <property type="term" value="P:fatty acid biosynthetic process"/>
    <property type="evidence" value="ECO:0007669"/>
    <property type="project" value="TreeGrafter"/>
</dbReference>
<evidence type="ECO:0000313" key="3">
    <source>
        <dbReference type="EMBL" id="TPG59621.1"/>
    </source>
</evidence>
<dbReference type="Pfam" id="PF13561">
    <property type="entry name" value="adh_short_C2"/>
    <property type="match status" value="1"/>
</dbReference>
<sequence>MESMLLKDRVVVVTGPAKGMGAAATLLMADHGADLALVGRDTAAIGPVAAEARARGRRAEVYGCDITDADAVGAMAAAVLRDFGRADVLVNIAGGTGPLGKTFWETTPEEFREILDLNVTGCFLTMRAFAPGMIAAKGGKIVNVGGTFGLRGKAGRAAYSASKWGLRGITKSAALELGPHNVNVNCVCPGMIEGPRFEKVRGEMAARLGITMEQAREEYAKDYALRRISTDADVAGAVLFLASDLSRQVTGQDLAVDGGWVI</sequence>
<comment type="caution">
    <text evidence="3">The sequence shown here is derived from an EMBL/GenBank/DDBJ whole genome shotgun (WGS) entry which is preliminary data.</text>
</comment>
<organism evidence="3 4">
    <name type="scientific">Muricoccus nepalensis</name>
    <dbReference type="NCBI Taxonomy" id="1854500"/>
    <lineage>
        <taxon>Bacteria</taxon>
        <taxon>Pseudomonadati</taxon>
        <taxon>Pseudomonadota</taxon>
        <taxon>Alphaproteobacteria</taxon>
        <taxon>Acetobacterales</taxon>
        <taxon>Roseomonadaceae</taxon>
        <taxon>Muricoccus</taxon>
    </lineage>
</organism>
<dbReference type="PANTHER" id="PTHR42760:SF133">
    <property type="entry name" value="3-OXOACYL-[ACYL-CARRIER-PROTEIN] REDUCTASE"/>
    <property type="match status" value="1"/>
</dbReference>
<gene>
    <name evidence="3" type="ORF">EAH89_05095</name>
</gene>
<dbReference type="InterPro" id="IPR002347">
    <property type="entry name" value="SDR_fam"/>
</dbReference>
<dbReference type="SUPFAM" id="SSF51735">
    <property type="entry name" value="NAD(P)-binding Rossmann-fold domains"/>
    <property type="match status" value="1"/>
</dbReference>
<dbReference type="GO" id="GO:0048038">
    <property type="term" value="F:quinone binding"/>
    <property type="evidence" value="ECO:0007669"/>
    <property type="project" value="TreeGrafter"/>
</dbReference>
<dbReference type="PANTHER" id="PTHR42760">
    <property type="entry name" value="SHORT-CHAIN DEHYDROGENASES/REDUCTASES FAMILY MEMBER"/>
    <property type="match status" value="1"/>
</dbReference>
<name>A0A502GCZ6_9PROT</name>
<protein>
    <submittedName>
        <fullName evidence="3">SDR family oxidoreductase</fullName>
    </submittedName>
</protein>
<dbReference type="InterPro" id="IPR036291">
    <property type="entry name" value="NAD(P)-bd_dom_sf"/>
</dbReference>
<dbReference type="PRINTS" id="PR00081">
    <property type="entry name" value="GDHRDH"/>
</dbReference>
<dbReference type="CDD" id="cd05233">
    <property type="entry name" value="SDR_c"/>
    <property type="match status" value="1"/>
</dbReference>
<proteinExistence type="inferred from homology"/>
<dbReference type="Proteomes" id="UP000317078">
    <property type="component" value="Unassembled WGS sequence"/>
</dbReference>
<dbReference type="OrthoDB" id="9780084at2"/>
<dbReference type="GO" id="GO:0016616">
    <property type="term" value="F:oxidoreductase activity, acting on the CH-OH group of donors, NAD or NADP as acceptor"/>
    <property type="evidence" value="ECO:0007669"/>
    <property type="project" value="TreeGrafter"/>
</dbReference>
<evidence type="ECO:0000313" key="4">
    <source>
        <dbReference type="Proteomes" id="UP000317078"/>
    </source>
</evidence>
<dbReference type="PRINTS" id="PR00080">
    <property type="entry name" value="SDRFAMILY"/>
</dbReference>
<dbReference type="Gene3D" id="3.40.50.720">
    <property type="entry name" value="NAD(P)-binding Rossmann-like Domain"/>
    <property type="match status" value="1"/>
</dbReference>
<dbReference type="FunFam" id="3.40.50.720:FF:000084">
    <property type="entry name" value="Short-chain dehydrogenase reductase"/>
    <property type="match status" value="1"/>
</dbReference>
<evidence type="ECO:0000256" key="2">
    <source>
        <dbReference type="ARBA" id="ARBA00023002"/>
    </source>
</evidence>
<keyword evidence="2" id="KW-0560">Oxidoreductase</keyword>
<evidence type="ECO:0000256" key="1">
    <source>
        <dbReference type="ARBA" id="ARBA00006484"/>
    </source>
</evidence>
<comment type="similarity">
    <text evidence="1">Belongs to the short-chain dehydrogenases/reductases (SDR) family.</text>
</comment>
<dbReference type="EMBL" id="RCZP01000003">
    <property type="protein sequence ID" value="TPG59621.1"/>
    <property type="molecule type" value="Genomic_DNA"/>
</dbReference>
<keyword evidence="4" id="KW-1185">Reference proteome</keyword>
<accession>A0A502GCZ6</accession>
<reference evidence="3 4" key="1">
    <citation type="journal article" date="2019" name="Environ. Microbiol.">
        <title>Species interactions and distinct microbial communities in high Arctic permafrost affected cryosols are associated with the CH4 and CO2 gas fluxes.</title>
        <authorList>
            <person name="Altshuler I."/>
            <person name="Hamel J."/>
            <person name="Turney S."/>
            <person name="Magnuson E."/>
            <person name="Levesque R."/>
            <person name="Greer C."/>
            <person name="Whyte L.G."/>
        </authorList>
    </citation>
    <scope>NUCLEOTIDE SEQUENCE [LARGE SCALE GENOMIC DNA]</scope>
    <source>
        <strain evidence="3 4">S9.3B</strain>
    </source>
</reference>
<dbReference type="AlphaFoldDB" id="A0A502GCZ6"/>